<dbReference type="OrthoDB" id="209532at2"/>
<dbReference type="Pfam" id="PF13628">
    <property type="entry name" value="DUF4142"/>
    <property type="match status" value="1"/>
</dbReference>
<accession>F0SJF7</accession>
<dbReference type="EMBL" id="CP002546">
    <property type="protein sequence ID" value="ADY59732.1"/>
    <property type="molecule type" value="Genomic_DNA"/>
</dbReference>
<evidence type="ECO:0000259" key="3">
    <source>
        <dbReference type="Pfam" id="PF13628"/>
    </source>
</evidence>
<feature type="region of interest" description="Disordered" evidence="1">
    <location>
        <begin position="371"/>
        <end position="400"/>
    </location>
</feature>
<proteinExistence type="predicted"/>
<feature type="domain" description="DUF4142" evidence="3">
    <location>
        <begin position="291"/>
        <end position="381"/>
    </location>
</feature>
<evidence type="ECO:0000313" key="4">
    <source>
        <dbReference type="EMBL" id="ADY59732.1"/>
    </source>
</evidence>
<feature type="compositionally biased region" description="Basic and acidic residues" evidence="1">
    <location>
        <begin position="383"/>
        <end position="400"/>
    </location>
</feature>
<dbReference type="eggNOG" id="COG3652">
    <property type="taxonomic scope" value="Bacteria"/>
</dbReference>
<feature type="region of interest" description="Disordered" evidence="1">
    <location>
        <begin position="19"/>
        <end position="114"/>
    </location>
</feature>
<feature type="compositionally biased region" description="Basic and acidic residues" evidence="1">
    <location>
        <begin position="252"/>
        <end position="288"/>
    </location>
</feature>
<dbReference type="KEGG" id="pbs:Plabr_2129"/>
<dbReference type="Proteomes" id="UP000006860">
    <property type="component" value="Chromosome"/>
</dbReference>
<evidence type="ECO:0000256" key="1">
    <source>
        <dbReference type="SAM" id="MobiDB-lite"/>
    </source>
</evidence>
<protein>
    <recommendedName>
        <fullName evidence="3">DUF4142 domain-containing protein</fullName>
    </recommendedName>
</protein>
<organism evidence="4 5">
    <name type="scientific">Rubinisphaera brasiliensis (strain ATCC 49424 / DSM 5305 / JCM 21570 / IAM 15109 / NBRC 103401 / IFAM 1448)</name>
    <name type="common">Planctomyces brasiliensis</name>
    <dbReference type="NCBI Taxonomy" id="756272"/>
    <lineage>
        <taxon>Bacteria</taxon>
        <taxon>Pseudomonadati</taxon>
        <taxon>Planctomycetota</taxon>
        <taxon>Planctomycetia</taxon>
        <taxon>Planctomycetales</taxon>
        <taxon>Planctomycetaceae</taxon>
        <taxon>Rubinisphaera</taxon>
    </lineage>
</organism>
<name>F0SJF7_RUBBR</name>
<feature type="compositionally biased region" description="Basic and acidic residues" evidence="1">
    <location>
        <begin position="179"/>
        <end position="192"/>
    </location>
</feature>
<feature type="compositionally biased region" description="Basic and acidic residues" evidence="1">
    <location>
        <begin position="30"/>
        <end position="44"/>
    </location>
</feature>
<feature type="region of interest" description="Disordered" evidence="1">
    <location>
        <begin position="167"/>
        <end position="296"/>
    </location>
</feature>
<dbReference type="InterPro" id="IPR025419">
    <property type="entry name" value="DUF4142"/>
</dbReference>
<feature type="compositionally biased region" description="Basic and acidic residues" evidence="1">
    <location>
        <begin position="52"/>
        <end position="114"/>
    </location>
</feature>
<evidence type="ECO:0000256" key="2">
    <source>
        <dbReference type="SAM" id="SignalP"/>
    </source>
</evidence>
<dbReference type="AlphaFoldDB" id="F0SJF7"/>
<reference evidence="5" key="1">
    <citation type="submission" date="2011-02" db="EMBL/GenBank/DDBJ databases">
        <title>The complete genome of Planctomyces brasiliensis DSM 5305.</title>
        <authorList>
            <person name="Lucas S."/>
            <person name="Copeland A."/>
            <person name="Lapidus A."/>
            <person name="Bruce D."/>
            <person name="Goodwin L."/>
            <person name="Pitluck S."/>
            <person name="Kyrpides N."/>
            <person name="Mavromatis K."/>
            <person name="Pagani I."/>
            <person name="Ivanova N."/>
            <person name="Ovchinnikova G."/>
            <person name="Lu M."/>
            <person name="Detter J.C."/>
            <person name="Han C."/>
            <person name="Land M."/>
            <person name="Hauser L."/>
            <person name="Markowitz V."/>
            <person name="Cheng J.-F."/>
            <person name="Hugenholtz P."/>
            <person name="Woyke T."/>
            <person name="Wu D."/>
            <person name="Tindall B."/>
            <person name="Pomrenke H.G."/>
            <person name="Brambilla E."/>
            <person name="Klenk H.-P."/>
            <person name="Eisen J.A."/>
        </authorList>
    </citation>
    <scope>NUCLEOTIDE SEQUENCE [LARGE SCALE GENOMIC DNA]</scope>
    <source>
        <strain evidence="5">ATCC 49424 / DSM 5305 / JCM 21570 / NBRC 103401 / IFAM 1448</strain>
    </source>
</reference>
<keyword evidence="5" id="KW-1185">Reference proteome</keyword>
<keyword evidence="2" id="KW-0732">Signal</keyword>
<dbReference type="HOGENOM" id="CLU_688642_0_0_0"/>
<gene>
    <name evidence="4" type="ordered locus">Plabr_2129</name>
</gene>
<dbReference type="RefSeq" id="WP_013628457.1">
    <property type="nucleotide sequence ID" value="NC_015174.1"/>
</dbReference>
<dbReference type="PANTHER" id="PTHR38593:SF1">
    <property type="entry name" value="BLR2558 PROTEIN"/>
    <property type="match status" value="1"/>
</dbReference>
<feature type="chain" id="PRO_5003260559" description="DUF4142 domain-containing protein" evidence="2">
    <location>
        <begin position="23"/>
        <end position="400"/>
    </location>
</feature>
<evidence type="ECO:0000313" key="5">
    <source>
        <dbReference type="Proteomes" id="UP000006860"/>
    </source>
</evidence>
<feature type="compositionally biased region" description="Basic and acidic residues" evidence="1">
    <location>
        <begin position="201"/>
        <end position="242"/>
    </location>
</feature>
<sequence>MKKYAGGLSLLALAVCCSPAVGQSSPPRNDVIEDRLSPGNDRDVQGGAGFENDGREGRIQGRIDADDSRRVRSVETDRQERSNQSEREERMTLDQRNQHADRESWNEERRDAARDGNEARIQMFYTKKLENMNNSVVQLSRFAEQRSEARDIQEFAQKLAQGHSELNARLKSLNGEGEYADRDNRDGEDAQRRSAAYRGNRNADRDSDRDNARQEARDEVRDEAREQARDRNDVLAEVDKRAYQNRNQNARNAERNWDERDQAKHDEHAKHGEHAKHDDRAKHGDHGRAMAAHQGQSAALKQICKIEEEAAQNYLDRTQQMLERYKGQDFDMAFLGFQIGSHTWALSELNAMQGVGDEEFQKVVADAKQKMEQHLKQAKQLSKKYEDKEGSNRDRNRDRG</sequence>
<dbReference type="PANTHER" id="PTHR38593">
    <property type="entry name" value="BLR2558 PROTEIN"/>
    <property type="match status" value="1"/>
</dbReference>
<feature type="signal peptide" evidence="2">
    <location>
        <begin position="1"/>
        <end position="22"/>
    </location>
</feature>